<gene>
    <name evidence="2" type="ORF">LITE_LOCUS27593</name>
</gene>
<evidence type="ECO:0000313" key="3">
    <source>
        <dbReference type="Proteomes" id="UP001154282"/>
    </source>
</evidence>
<name>A0AAV0MAA9_9ROSI</name>
<proteinExistence type="predicted"/>
<accession>A0AAV0MAA9</accession>
<evidence type="ECO:0000256" key="1">
    <source>
        <dbReference type="SAM" id="MobiDB-lite"/>
    </source>
</evidence>
<evidence type="ECO:0000313" key="2">
    <source>
        <dbReference type="EMBL" id="CAI0443255.1"/>
    </source>
</evidence>
<keyword evidence="3" id="KW-1185">Reference proteome</keyword>
<organism evidence="2 3">
    <name type="scientific">Linum tenue</name>
    <dbReference type="NCBI Taxonomy" id="586396"/>
    <lineage>
        <taxon>Eukaryota</taxon>
        <taxon>Viridiplantae</taxon>
        <taxon>Streptophyta</taxon>
        <taxon>Embryophyta</taxon>
        <taxon>Tracheophyta</taxon>
        <taxon>Spermatophyta</taxon>
        <taxon>Magnoliopsida</taxon>
        <taxon>eudicotyledons</taxon>
        <taxon>Gunneridae</taxon>
        <taxon>Pentapetalae</taxon>
        <taxon>rosids</taxon>
        <taxon>fabids</taxon>
        <taxon>Malpighiales</taxon>
        <taxon>Linaceae</taxon>
        <taxon>Linum</taxon>
    </lineage>
</organism>
<sequence length="36" mass="3991">MRSRPNGERSAEGVGAQGRGQEARRKGHRDLCLIEI</sequence>
<feature type="compositionally biased region" description="Basic and acidic residues" evidence="1">
    <location>
        <begin position="21"/>
        <end position="36"/>
    </location>
</feature>
<comment type="caution">
    <text evidence="2">The sequence shown here is derived from an EMBL/GenBank/DDBJ whole genome shotgun (WGS) entry which is preliminary data.</text>
</comment>
<reference evidence="2" key="1">
    <citation type="submission" date="2022-08" db="EMBL/GenBank/DDBJ databases">
        <authorList>
            <person name="Gutierrez-Valencia J."/>
        </authorList>
    </citation>
    <scope>NUCLEOTIDE SEQUENCE</scope>
</reference>
<dbReference type="EMBL" id="CAMGYJ010000007">
    <property type="protein sequence ID" value="CAI0443255.1"/>
    <property type="molecule type" value="Genomic_DNA"/>
</dbReference>
<protein>
    <submittedName>
        <fullName evidence="2">Uncharacterized protein</fullName>
    </submittedName>
</protein>
<dbReference type="Proteomes" id="UP001154282">
    <property type="component" value="Unassembled WGS sequence"/>
</dbReference>
<dbReference type="AlphaFoldDB" id="A0AAV0MAA9"/>
<feature type="compositionally biased region" description="Basic and acidic residues" evidence="1">
    <location>
        <begin position="1"/>
        <end position="11"/>
    </location>
</feature>
<feature type="region of interest" description="Disordered" evidence="1">
    <location>
        <begin position="1"/>
        <end position="36"/>
    </location>
</feature>